<evidence type="ECO:0000313" key="11">
    <source>
        <dbReference type="EMBL" id="SPD25109.1"/>
    </source>
</evidence>
<evidence type="ECO:0000256" key="1">
    <source>
        <dbReference type="ARBA" id="ARBA00004127"/>
    </source>
</evidence>
<evidence type="ECO:0000256" key="3">
    <source>
        <dbReference type="ARBA" id="ARBA00022448"/>
    </source>
</evidence>
<gene>
    <name evidence="11" type="ORF">FSB_LOCUS52991</name>
</gene>
<evidence type="ECO:0000256" key="4">
    <source>
        <dbReference type="ARBA" id="ARBA00022692"/>
    </source>
</evidence>
<dbReference type="EC" id="7.1.3.1" evidence="2"/>
<evidence type="ECO:0000256" key="5">
    <source>
        <dbReference type="ARBA" id="ARBA00022842"/>
    </source>
</evidence>
<evidence type="ECO:0000256" key="6">
    <source>
        <dbReference type="ARBA" id="ARBA00022967"/>
    </source>
</evidence>
<dbReference type="InterPro" id="IPR004131">
    <property type="entry name" value="PPase-energised_H-pump"/>
</dbReference>
<evidence type="ECO:0000256" key="8">
    <source>
        <dbReference type="ARBA" id="ARBA00023065"/>
    </source>
</evidence>
<keyword evidence="6" id="KW-1278">Translocase</keyword>
<feature type="transmembrane region" description="Helical" evidence="10">
    <location>
        <begin position="416"/>
        <end position="437"/>
    </location>
</feature>
<feature type="transmembrane region" description="Helical" evidence="10">
    <location>
        <begin position="675"/>
        <end position="697"/>
    </location>
</feature>
<dbReference type="GO" id="GO:0009678">
    <property type="term" value="F:diphosphate hydrolysis-driven proton transmembrane transporter activity"/>
    <property type="evidence" value="ECO:0007669"/>
    <property type="project" value="UniProtKB-EC"/>
</dbReference>
<evidence type="ECO:0000256" key="9">
    <source>
        <dbReference type="ARBA" id="ARBA00023136"/>
    </source>
</evidence>
<proteinExistence type="predicted"/>
<evidence type="ECO:0000256" key="10">
    <source>
        <dbReference type="SAM" id="Phobius"/>
    </source>
</evidence>
<evidence type="ECO:0000256" key="2">
    <source>
        <dbReference type="ARBA" id="ARBA00013242"/>
    </source>
</evidence>
<dbReference type="AlphaFoldDB" id="A0A2N9ILZ0"/>
<dbReference type="GO" id="GO:0004427">
    <property type="term" value="F:inorganic diphosphate phosphatase activity"/>
    <property type="evidence" value="ECO:0007669"/>
    <property type="project" value="InterPro"/>
</dbReference>
<dbReference type="GO" id="GO:0012505">
    <property type="term" value="C:endomembrane system"/>
    <property type="evidence" value="ECO:0007669"/>
    <property type="project" value="UniProtKB-SubCell"/>
</dbReference>
<feature type="transmembrane region" description="Helical" evidence="10">
    <location>
        <begin position="519"/>
        <end position="536"/>
    </location>
</feature>
<feature type="transmembrane region" description="Helical" evidence="10">
    <location>
        <begin position="245"/>
        <end position="263"/>
    </location>
</feature>
<evidence type="ECO:0000256" key="7">
    <source>
        <dbReference type="ARBA" id="ARBA00022989"/>
    </source>
</evidence>
<dbReference type="EMBL" id="OIVN01006104">
    <property type="protein sequence ID" value="SPD25109.1"/>
    <property type="molecule type" value="Genomic_DNA"/>
</dbReference>
<feature type="transmembrane region" description="Helical" evidence="10">
    <location>
        <begin position="556"/>
        <end position="575"/>
    </location>
</feature>
<name>A0A2N9ILZ0_FAGSY</name>
<feature type="transmembrane region" description="Helical" evidence="10">
    <location>
        <begin position="324"/>
        <end position="350"/>
    </location>
</feature>
<reference evidence="11" key="1">
    <citation type="submission" date="2018-02" db="EMBL/GenBank/DDBJ databases">
        <authorList>
            <person name="Cohen D.B."/>
            <person name="Kent A.D."/>
        </authorList>
    </citation>
    <scope>NUCLEOTIDE SEQUENCE</scope>
</reference>
<keyword evidence="5" id="KW-0460">Magnesium</keyword>
<keyword evidence="4 10" id="KW-0812">Transmembrane</keyword>
<feature type="transmembrane region" description="Helical" evidence="10">
    <location>
        <begin position="284"/>
        <end position="304"/>
    </location>
</feature>
<dbReference type="PANTHER" id="PTHR31998">
    <property type="entry name" value="K(+)-INSENSITIVE PYROPHOSPHATE-ENERGIZED PROTON PUMP"/>
    <property type="match status" value="1"/>
</dbReference>
<keyword evidence="8" id="KW-0406">Ion transport</keyword>
<dbReference type="GO" id="GO:0016020">
    <property type="term" value="C:membrane"/>
    <property type="evidence" value="ECO:0007669"/>
    <property type="project" value="InterPro"/>
</dbReference>
<protein>
    <recommendedName>
        <fullName evidence="2">H(+)-exporting diphosphatase</fullName>
        <ecNumber evidence="2">7.1.3.1</ecNumber>
    </recommendedName>
</protein>
<comment type="subcellular location">
    <subcellularLocation>
        <location evidence="1">Endomembrane system</location>
        <topology evidence="1">Multi-pass membrane protein</topology>
    </subcellularLocation>
</comment>
<keyword evidence="7 10" id="KW-1133">Transmembrane helix</keyword>
<feature type="transmembrane region" description="Helical" evidence="10">
    <location>
        <begin position="371"/>
        <end position="396"/>
    </location>
</feature>
<keyword evidence="9 10" id="KW-0472">Membrane</keyword>
<sequence>MAPGSRGVRAIFSHFSSEDSGQTGEATGELRVARCSWSCHLSNAPRLADQIAASRKESVREDGCPGGKTRQIFSEFFLFFVCIHAHETELGLERYGPANRGHRSVFGPSEDIFSIEIPARPGKILTIREFHVVSEHVLFPTHLGSRIKSFTALFHQSVFVCAANVAPDVGFWRSWCCRKACITFFLKVRALHRGELGFARYDLANRGHWNVPHADGSFSDRDSSLTGGALDDPESCTSPRLEVLLIWWVPVGSDWLGLGYLVLHADTRENPGGATSFLFTEYKYLGIFTGVFSVIIFLFLGSVKGFSTESEPCTYNTGNICKPALANAFFTTIVFLLGAITSVLSGFLGMKIATYANARTTLEARKGVGKAFIVAFRSGAVMGFLLAANGLLVLWVSINLFKLYYGDDWEGLYESITGYGLGGSSMALFGRVGGGIYTKATDVGADLVGKVERNIPEDDPRNPAVIADNEGDNVGDIAGWVLTCLGHMLNHPVQHSLLHLYHPLIKHVSQIEPSLKRQLVISTVLMTAGIAMVSFFDLPSEFTLYNFGTEKVVKNWHLFFCVSIGLWAGLVIGYTTEYYTSNAYSASSLCHGPCLCGLWAVSINADFSLQATDLVADSRLPPIRRVQGLAIDAYGPISDNAGGIAEMAGMSHEIRERTDALDAAGNTTVAIGKGFAIGSAALVSLALFGAFVSRAGIKTVDVLTPKIFTGLIVGSAALKMVEEVCR</sequence>
<dbReference type="Pfam" id="PF03030">
    <property type="entry name" value="H_PPase"/>
    <property type="match status" value="2"/>
</dbReference>
<keyword evidence="3" id="KW-0813">Transport</keyword>
<organism evidence="11">
    <name type="scientific">Fagus sylvatica</name>
    <name type="common">Beechnut</name>
    <dbReference type="NCBI Taxonomy" id="28930"/>
    <lineage>
        <taxon>Eukaryota</taxon>
        <taxon>Viridiplantae</taxon>
        <taxon>Streptophyta</taxon>
        <taxon>Embryophyta</taxon>
        <taxon>Tracheophyta</taxon>
        <taxon>Spermatophyta</taxon>
        <taxon>Magnoliopsida</taxon>
        <taxon>eudicotyledons</taxon>
        <taxon>Gunneridae</taxon>
        <taxon>Pentapetalae</taxon>
        <taxon>rosids</taxon>
        <taxon>fabids</taxon>
        <taxon>Fagales</taxon>
        <taxon>Fagaceae</taxon>
        <taxon>Fagus</taxon>
    </lineage>
</organism>
<accession>A0A2N9ILZ0</accession>